<dbReference type="InterPro" id="IPR013083">
    <property type="entry name" value="Znf_RING/FYVE/PHD"/>
</dbReference>
<dbReference type="SUPFAM" id="SSF57850">
    <property type="entry name" value="RING/U-box"/>
    <property type="match status" value="1"/>
</dbReference>
<protein>
    <recommendedName>
        <fullName evidence="2">RING-type domain-containing protein</fullName>
    </recommendedName>
</protein>
<keyword evidence="1" id="KW-0863">Zinc-finger</keyword>
<dbReference type="SMART" id="SM00184">
    <property type="entry name" value="RING"/>
    <property type="match status" value="1"/>
</dbReference>
<dbReference type="GO" id="GO:0008270">
    <property type="term" value="F:zinc ion binding"/>
    <property type="evidence" value="ECO:0007669"/>
    <property type="project" value="UniProtKB-KW"/>
</dbReference>
<dbReference type="InterPro" id="IPR051826">
    <property type="entry name" value="E3_ubiquitin-ligase_domain"/>
</dbReference>
<sequence length="126" mass="14641">MQKSTTMRGPLSAKDIELARMPCYVRCEYLNTDISFPTVCDLCFEDMEAASMFRVLPCGHIFHKPCVDCWILSRDASCPLCRKTFYDLRVSKFSRTHMTDCGGRDRNHVNSSWHIPRWVMRGIHFG</sequence>
<dbReference type="Pfam" id="PF13639">
    <property type="entry name" value="zf-RING_2"/>
    <property type="match status" value="1"/>
</dbReference>
<dbReference type="Proteomes" id="UP001213681">
    <property type="component" value="Unassembled WGS sequence"/>
</dbReference>
<evidence type="ECO:0000256" key="1">
    <source>
        <dbReference type="PROSITE-ProRule" id="PRU00175"/>
    </source>
</evidence>
<proteinExistence type="predicted"/>
<feature type="domain" description="RING-type" evidence="2">
    <location>
        <begin position="40"/>
        <end position="82"/>
    </location>
</feature>
<dbReference type="InterPro" id="IPR001841">
    <property type="entry name" value="Znf_RING"/>
</dbReference>
<reference evidence="3" key="2">
    <citation type="journal article" date="2023" name="IMA Fungus">
        <title>Comparative genomic study of the Penicillium genus elucidates a diverse pangenome and 15 lateral gene transfer events.</title>
        <authorList>
            <person name="Petersen C."/>
            <person name="Sorensen T."/>
            <person name="Nielsen M.R."/>
            <person name="Sondergaard T.E."/>
            <person name="Sorensen J.L."/>
            <person name="Fitzpatrick D.A."/>
            <person name="Frisvad J.C."/>
            <person name="Nielsen K.L."/>
        </authorList>
    </citation>
    <scope>NUCLEOTIDE SEQUENCE</scope>
    <source>
        <strain evidence="3">IBT 16125</strain>
    </source>
</reference>
<keyword evidence="1" id="KW-0479">Metal-binding</keyword>
<comment type="caution">
    <text evidence="3">The sequence shown here is derived from an EMBL/GenBank/DDBJ whole genome shotgun (WGS) entry which is preliminary data.</text>
</comment>
<evidence type="ECO:0000259" key="2">
    <source>
        <dbReference type="PROSITE" id="PS50089"/>
    </source>
</evidence>
<evidence type="ECO:0000313" key="3">
    <source>
        <dbReference type="EMBL" id="KAJ5449839.1"/>
    </source>
</evidence>
<dbReference type="EMBL" id="JAPVEA010000006">
    <property type="protein sequence ID" value="KAJ5449839.1"/>
    <property type="molecule type" value="Genomic_DNA"/>
</dbReference>
<gene>
    <name evidence="3" type="ORF">N7458_006288</name>
</gene>
<dbReference type="RefSeq" id="XP_056765374.1">
    <property type="nucleotide sequence ID" value="XM_056909670.1"/>
</dbReference>
<dbReference type="PANTHER" id="PTHR22765">
    <property type="entry name" value="RING FINGER AND PROTEASE ASSOCIATED DOMAIN-CONTAINING"/>
    <property type="match status" value="1"/>
</dbReference>
<reference evidence="3" key="1">
    <citation type="submission" date="2022-12" db="EMBL/GenBank/DDBJ databases">
        <authorList>
            <person name="Petersen C."/>
        </authorList>
    </citation>
    <scope>NUCLEOTIDE SEQUENCE</scope>
    <source>
        <strain evidence="3">IBT 16125</strain>
    </source>
</reference>
<dbReference type="GeneID" id="81599913"/>
<name>A0AAD6C4G1_9EURO</name>
<dbReference type="AlphaFoldDB" id="A0AAD6C4G1"/>
<organism evidence="3 4">
    <name type="scientific">Penicillium daleae</name>
    <dbReference type="NCBI Taxonomy" id="63821"/>
    <lineage>
        <taxon>Eukaryota</taxon>
        <taxon>Fungi</taxon>
        <taxon>Dikarya</taxon>
        <taxon>Ascomycota</taxon>
        <taxon>Pezizomycotina</taxon>
        <taxon>Eurotiomycetes</taxon>
        <taxon>Eurotiomycetidae</taxon>
        <taxon>Eurotiales</taxon>
        <taxon>Aspergillaceae</taxon>
        <taxon>Penicillium</taxon>
    </lineage>
</organism>
<evidence type="ECO:0000313" key="4">
    <source>
        <dbReference type="Proteomes" id="UP001213681"/>
    </source>
</evidence>
<dbReference type="Gene3D" id="3.30.40.10">
    <property type="entry name" value="Zinc/RING finger domain, C3HC4 (zinc finger)"/>
    <property type="match status" value="1"/>
</dbReference>
<keyword evidence="4" id="KW-1185">Reference proteome</keyword>
<accession>A0AAD6C4G1</accession>
<dbReference type="PROSITE" id="PS50089">
    <property type="entry name" value="ZF_RING_2"/>
    <property type="match status" value="1"/>
</dbReference>
<keyword evidence="1" id="KW-0862">Zinc</keyword>
<dbReference type="GO" id="GO:0006511">
    <property type="term" value="P:ubiquitin-dependent protein catabolic process"/>
    <property type="evidence" value="ECO:0007669"/>
    <property type="project" value="TreeGrafter"/>
</dbReference>
<dbReference type="PANTHER" id="PTHR22765:SF434">
    <property type="entry name" value="GB|AAD18119.1-RELATED"/>
    <property type="match status" value="1"/>
</dbReference>
<dbReference type="GO" id="GO:0061630">
    <property type="term" value="F:ubiquitin protein ligase activity"/>
    <property type="evidence" value="ECO:0007669"/>
    <property type="project" value="TreeGrafter"/>
</dbReference>